<dbReference type="Gene3D" id="3.30.360.10">
    <property type="entry name" value="Dihydrodipicolinate Reductase, domain 2"/>
    <property type="match status" value="1"/>
</dbReference>
<evidence type="ECO:0000256" key="1">
    <source>
        <dbReference type="ARBA" id="ARBA00010928"/>
    </source>
</evidence>
<organism evidence="8 9">
    <name type="scientific">Rhizoclosmatium globosum</name>
    <dbReference type="NCBI Taxonomy" id="329046"/>
    <lineage>
        <taxon>Eukaryota</taxon>
        <taxon>Fungi</taxon>
        <taxon>Fungi incertae sedis</taxon>
        <taxon>Chytridiomycota</taxon>
        <taxon>Chytridiomycota incertae sedis</taxon>
        <taxon>Chytridiomycetes</taxon>
        <taxon>Chytridiales</taxon>
        <taxon>Chytriomycetaceae</taxon>
        <taxon>Rhizoclosmatium</taxon>
    </lineage>
</organism>
<name>A0A1Y2CWQ7_9FUNG</name>
<dbReference type="InterPro" id="IPR055170">
    <property type="entry name" value="GFO_IDH_MocA-like_dom"/>
</dbReference>
<dbReference type="GO" id="GO:0047837">
    <property type="term" value="F:D-xylose 1-dehydrogenase (NADP+) activity"/>
    <property type="evidence" value="ECO:0007669"/>
    <property type="project" value="UniProtKB-EC"/>
</dbReference>
<keyword evidence="2" id="KW-0560">Oxidoreductase</keyword>
<reference evidence="8 9" key="1">
    <citation type="submission" date="2016-07" db="EMBL/GenBank/DDBJ databases">
        <title>Pervasive Adenine N6-methylation of Active Genes in Fungi.</title>
        <authorList>
            <consortium name="DOE Joint Genome Institute"/>
            <person name="Mondo S.J."/>
            <person name="Dannebaum R.O."/>
            <person name="Kuo R.C."/>
            <person name="Labutti K."/>
            <person name="Haridas S."/>
            <person name="Kuo A."/>
            <person name="Salamov A."/>
            <person name="Ahrendt S.R."/>
            <person name="Lipzen A."/>
            <person name="Sullivan W."/>
            <person name="Andreopoulos W.B."/>
            <person name="Clum A."/>
            <person name="Lindquist E."/>
            <person name="Daum C."/>
            <person name="Ramamoorthy G.K."/>
            <person name="Gryganskyi A."/>
            <person name="Culley D."/>
            <person name="Magnuson J.K."/>
            <person name="James T.Y."/>
            <person name="O'Malley M.A."/>
            <person name="Stajich J.E."/>
            <person name="Spatafora J.W."/>
            <person name="Visel A."/>
            <person name="Grigoriev I.V."/>
        </authorList>
    </citation>
    <scope>NUCLEOTIDE SEQUENCE [LARGE SCALE GENOMIC DNA]</scope>
    <source>
        <strain evidence="8 9">JEL800</strain>
    </source>
</reference>
<gene>
    <name evidence="8" type="ORF">BCR33DRAFT_712519</name>
</gene>
<comment type="similarity">
    <text evidence="1">Belongs to the Gfo/Idh/MocA family.</text>
</comment>
<feature type="domain" description="Gfo/Idh/MocA-like oxidoreductase N-terminal" evidence="6">
    <location>
        <begin position="19"/>
        <end position="129"/>
    </location>
</feature>
<dbReference type="AlphaFoldDB" id="A0A1Y2CWQ7"/>
<evidence type="ECO:0000313" key="8">
    <source>
        <dbReference type="EMBL" id="ORY51473.1"/>
    </source>
</evidence>
<dbReference type="SUPFAM" id="SSF55347">
    <property type="entry name" value="Glyceraldehyde-3-phosphate dehydrogenase-like, C-terminal domain"/>
    <property type="match status" value="1"/>
</dbReference>
<evidence type="ECO:0000259" key="6">
    <source>
        <dbReference type="Pfam" id="PF01408"/>
    </source>
</evidence>
<dbReference type="SUPFAM" id="SSF51735">
    <property type="entry name" value="NAD(P)-binding Rossmann-fold domains"/>
    <property type="match status" value="1"/>
</dbReference>
<dbReference type="InterPro" id="IPR000683">
    <property type="entry name" value="Gfo/Idh/MocA-like_OxRdtase_N"/>
</dbReference>
<feature type="domain" description="GFO/IDH/MocA-like oxidoreductase" evidence="7">
    <location>
        <begin position="188"/>
        <end position="306"/>
    </location>
</feature>
<comment type="catalytic activity">
    <reaction evidence="5">
        <text>D-xylose + NADP(+) = D-xylono-1,5-lactone + NADPH + H(+)</text>
        <dbReference type="Rhea" id="RHEA:22000"/>
        <dbReference type="ChEBI" id="CHEBI:15378"/>
        <dbReference type="ChEBI" id="CHEBI:15867"/>
        <dbReference type="ChEBI" id="CHEBI:53455"/>
        <dbReference type="ChEBI" id="CHEBI:57783"/>
        <dbReference type="ChEBI" id="CHEBI:58349"/>
        <dbReference type="EC" id="1.1.1.179"/>
    </reaction>
</comment>
<evidence type="ECO:0000256" key="5">
    <source>
        <dbReference type="ARBA" id="ARBA00049233"/>
    </source>
</evidence>
<dbReference type="OrthoDB" id="2129491at2759"/>
<comment type="caution">
    <text evidence="8">The sequence shown here is derived from an EMBL/GenBank/DDBJ whole genome shotgun (WGS) entry which is preliminary data.</text>
</comment>
<dbReference type="EC" id="1.1.1.179" evidence="3"/>
<accession>A0A1Y2CWQ7</accession>
<dbReference type="Pfam" id="PF01408">
    <property type="entry name" value="GFO_IDH_MocA"/>
    <property type="match status" value="1"/>
</dbReference>
<dbReference type="Gene3D" id="3.40.50.720">
    <property type="entry name" value="NAD(P)-binding Rossmann-like Domain"/>
    <property type="match status" value="1"/>
</dbReference>
<dbReference type="InterPro" id="IPR050984">
    <property type="entry name" value="Gfo/Idh/MocA_domain"/>
</dbReference>
<evidence type="ECO:0000313" key="9">
    <source>
        <dbReference type="Proteomes" id="UP000193642"/>
    </source>
</evidence>
<evidence type="ECO:0000259" key="7">
    <source>
        <dbReference type="Pfam" id="PF22725"/>
    </source>
</evidence>
<dbReference type="GO" id="GO:0000166">
    <property type="term" value="F:nucleotide binding"/>
    <property type="evidence" value="ECO:0007669"/>
    <property type="project" value="InterPro"/>
</dbReference>
<dbReference type="Pfam" id="PF22725">
    <property type="entry name" value="GFO_IDH_MocA_C3"/>
    <property type="match status" value="1"/>
</dbReference>
<evidence type="ECO:0000256" key="2">
    <source>
        <dbReference type="ARBA" id="ARBA00023002"/>
    </source>
</evidence>
<evidence type="ECO:0000256" key="3">
    <source>
        <dbReference type="ARBA" id="ARBA00038984"/>
    </source>
</evidence>
<dbReference type="EMBL" id="MCGO01000005">
    <property type="protein sequence ID" value="ORY51473.1"/>
    <property type="molecule type" value="Genomic_DNA"/>
</dbReference>
<sequence>MGLVQSVLATAKPKDANAIRFGILGAANIAPMACTGPLKHLSGGVAHAIAARDRTKAQAFAKRHGIPNVFDTYEAVLADPDIDAIFIPLPNGLHAEWAIKAIKAGKHVLCEKPISSNAAQAKEIKSALDAYNSSHPQAPLVFSEAFHWKCHPLAKYIESCLLGNVEGWDVGTVEDVKSNLCLGSWMGVVFPESDIRYNFQLAGGSLMDLAYVVSMSRWVNEVDAVRQLMENEAKGKELETVHVEYQQRILAATFPVWEKDDRIDVDSTATLRYPSGSTATIHCGLNTDGVRLGDASLRIKGSRGTLSVFNPVLPFLYHTVTFEGTDGKQLSTTVYTDKEGKAQTTYFYQMKAFLDAVQSKKANFHSSGLTCIEDGIMNMKVVDALYENAGMPLRP</sequence>
<dbReference type="PANTHER" id="PTHR22604">
    <property type="entry name" value="OXIDOREDUCTASES"/>
    <property type="match status" value="1"/>
</dbReference>
<dbReference type="Proteomes" id="UP000193642">
    <property type="component" value="Unassembled WGS sequence"/>
</dbReference>
<dbReference type="InterPro" id="IPR036291">
    <property type="entry name" value="NAD(P)-bd_dom_sf"/>
</dbReference>
<proteinExistence type="inferred from homology"/>
<evidence type="ECO:0000256" key="4">
    <source>
        <dbReference type="ARBA" id="ARBA00042988"/>
    </source>
</evidence>
<protein>
    <recommendedName>
        <fullName evidence="3">D-xylose 1-dehydrogenase (NADP(+), D-xylono-1,5-lactone-forming)</fullName>
        <ecNumber evidence="3">1.1.1.179</ecNumber>
    </recommendedName>
    <alternativeName>
        <fullName evidence="4">D-xylose-NADP dehydrogenase</fullName>
    </alternativeName>
</protein>
<keyword evidence="9" id="KW-1185">Reference proteome</keyword>
<dbReference type="STRING" id="329046.A0A1Y2CWQ7"/>
<dbReference type="PANTHER" id="PTHR22604:SF105">
    <property type="entry name" value="TRANS-1,2-DIHYDROBENZENE-1,2-DIOL DEHYDROGENASE"/>
    <property type="match status" value="1"/>
</dbReference>